<name>A0AAD7MYA5_9AGAR</name>
<dbReference type="Proteomes" id="UP001215280">
    <property type="component" value="Unassembled WGS sequence"/>
</dbReference>
<dbReference type="AlphaFoldDB" id="A0AAD7MYA5"/>
<reference evidence="1" key="1">
    <citation type="submission" date="2023-03" db="EMBL/GenBank/DDBJ databases">
        <title>Massive genome expansion in bonnet fungi (Mycena s.s.) driven by repeated elements and novel gene families across ecological guilds.</title>
        <authorList>
            <consortium name="Lawrence Berkeley National Laboratory"/>
            <person name="Harder C.B."/>
            <person name="Miyauchi S."/>
            <person name="Viragh M."/>
            <person name="Kuo A."/>
            <person name="Thoen E."/>
            <person name="Andreopoulos B."/>
            <person name="Lu D."/>
            <person name="Skrede I."/>
            <person name="Drula E."/>
            <person name="Henrissat B."/>
            <person name="Morin E."/>
            <person name="Kohler A."/>
            <person name="Barry K."/>
            <person name="LaButti K."/>
            <person name="Morin E."/>
            <person name="Salamov A."/>
            <person name="Lipzen A."/>
            <person name="Mereny Z."/>
            <person name="Hegedus B."/>
            <person name="Baldrian P."/>
            <person name="Stursova M."/>
            <person name="Weitz H."/>
            <person name="Taylor A."/>
            <person name="Grigoriev I.V."/>
            <person name="Nagy L.G."/>
            <person name="Martin F."/>
            <person name="Kauserud H."/>
        </authorList>
    </citation>
    <scope>NUCLEOTIDE SEQUENCE</scope>
    <source>
        <strain evidence="1">CBHHK188m</strain>
    </source>
</reference>
<evidence type="ECO:0000313" key="2">
    <source>
        <dbReference type="Proteomes" id="UP001215280"/>
    </source>
</evidence>
<keyword evidence="2" id="KW-1185">Reference proteome</keyword>
<sequence>MYGRCDKEFNDVSQYFEDTLQIPIISHPQVFTSYSFINPTSQYGGECTTWIHRSTGRLCVELIPCNSSPDSYTFVGLLKWRPHSDTLSLNDLNEEDRIIASLEWDQYRGICSMYLSTARWVLLRTSSQEEWNVGDIICGPDIQCSVATARLPHGAVTFFGWVANYTSRGEVMEDDWTRFHCDDISEAVRFSVKVNQAPWLSQANHIFKRLEITVSAPEEYVLMLGIAFELEISDSQHVCPDGFLFLCPVIDFQTGPISFRWPDSPVYYWSLNPSSLGRLSEVEATQLGFSSIKSNMVVWHISWDAGVYNGIQRFYQAKGFDPYSQDVARHLGHPLYQLSGESEVPFAHSEG</sequence>
<protein>
    <submittedName>
        <fullName evidence="1">Uncharacterized protein</fullName>
    </submittedName>
</protein>
<evidence type="ECO:0000313" key="1">
    <source>
        <dbReference type="EMBL" id="KAJ7737796.1"/>
    </source>
</evidence>
<feature type="non-terminal residue" evidence="1">
    <location>
        <position position="351"/>
    </location>
</feature>
<dbReference type="EMBL" id="JARJLG010000141">
    <property type="protein sequence ID" value="KAJ7737796.1"/>
    <property type="molecule type" value="Genomic_DNA"/>
</dbReference>
<organism evidence="1 2">
    <name type="scientific">Mycena maculata</name>
    <dbReference type="NCBI Taxonomy" id="230809"/>
    <lineage>
        <taxon>Eukaryota</taxon>
        <taxon>Fungi</taxon>
        <taxon>Dikarya</taxon>
        <taxon>Basidiomycota</taxon>
        <taxon>Agaricomycotina</taxon>
        <taxon>Agaricomycetes</taxon>
        <taxon>Agaricomycetidae</taxon>
        <taxon>Agaricales</taxon>
        <taxon>Marasmiineae</taxon>
        <taxon>Mycenaceae</taxon>
        <taxon>Mycena</taxon>
    </lineage>
</organism>
<gene>
    <name evidence="1" type="ORF">DFH07DRAFT_93062</name>
</gene>
<accession>A0AAD7MYA5</accession>
<proteinExistence type="predicted"/>
<comment type="caution">
    <text evidence="1">The sequence shown here is derived from an EMBL/GenBank/DDBJ whole genome shotgun (WGS) entry which is preliminary data.</text>
</comment>